<dbReference type="PANTHER" id="PTHR10994">
    <property type="entry name" value="RETICULON"/>
    <property type="match status" value="1"/>
</dbReference>
<evidence type="ECO:0000256" key="5">
    <source>
        <dbReference type="ARBA" id="ARBA00023136"/>
    </source>
</evidence>
<keyword evidence="5 6" id="KW-0472">Membrane</keyword>
<evidence type="ECO:0000256" key="4">
    <source>
        <dbReference type="ARBA" id="ARBA00022989"/>
    </source>
</evidence>
<evidence type="ECO:0000256" key="7">
    <source>
        <dbReference type="SAM" id="MobiDB-lite"/>
    </source>
</evidence>
<evidence type="ECO:0000256" key="3">
    <source>
        <dbReference type="ARBA" id="ARBA00022824"/>
    </source>
</evidence>
<feature type="region of interest" description="Disordered" evidence="7">
    <location>
        <begin position="1"/>
        <end position="22"/>
    </location>
</feature>
<dbReference type="EMBL" id="JAAALK010000079">
    <property type="protein sequence ID" value="KAG8100766.1"/>
    <property type="molecule type" value="Genomic_DNA"/>
</dbReference>
<evidence type="ECO:0000313" key="10">
    <source>
        <dbReference type="Proteomes" id="UP000729402"/>
    </source>
</evidence>
<dbReference type="InterPro" id="IPR003388">
    <property type="entry name" value="Reticulon"/>
</dbReference>
<evidence type="ECO:0000259" key="8">
    <source>
        <dbReference type="PROSITE" id="PS50845"/>
    </source>
</evidence>
<gene>
    <name evidence="9" type="ORF">GUJ93_ZPchr0013g37640</name>
</gene>
<dbReference type="InterPro" id="IPR045064">
    <property type="entry name" value="Reticulon-like"/>
</dbReference>
<dbReference type="PROSITE" id="PS50845">
    <property type="entry name" value="RETICULON"/>
    <property type="match status" value="1"/>
</dbReference>
<protein>
    <recommendedName>
        <fullName evidence="6">Reticulon-like protein</fullName>
    </recommendedName>
</protein>
<feature type="domain" description="Reticulon" evidence="8">
    <location>
        <begin position="49"/>
        <end position="174"/>
    </location>
</feature>
<evidence type="ECO:0000256" key="2">
    <source>
        <dbReference type="ARBA" id="ARBA00022692"/>
    </source>
</evidence>
<proteinExistence type="predicted"/>
<evidence type="ECO:0000256" key="1">
    <source>
        <dbReference type="ARBA" id="ARBA00004477"/>
    </source>
</evidence>
<keyword evidence="2 6" id="KW-0812">Transmembrane</keyword>
<dbReference type="GO" id="GO:0005789">
    <property type="term" value="C:endoplasmic reticulum membrane"/>
    <property type="evidence" value="ECO:0007669"/>
    <property type="project" value="UniProtKB-SubCell"/>
</dbReference>
<keyword evidence="10" id="KW-1185">Reference proteome</keyword>
<evidence type="ECO:0000313" key="9">
    <source>
        <dbReference type="EMBL" id="KAG8100766.1"/>
    </source>
</evidence>
<dbReference type="Pfam" id="PF02453">
    <property type="entry name" value="Reticulon"/>
    <property type="match status" value="1"/>
</dbReference>
<comment type="subcellular location">
    <subcellularLocation>
        <location evidence="1 6">Endoplasmic reticulum membrane</location>
        <topology evidence="1 6">Multi-pass membrane protein</topology>
    </subcellularLocation>
</comment>
<reference evidence="9" key="1">
    <citation type="journal article" date="2021" name="bioRxiv">
        <title>Whole Genome Assembly and Annotation of Northern Wild Rice, Zizania palustris L., Supports a Whole Genome Duplication in the Zizania Genus.</title>
        <authorList>
            <person name="Haas M."/>
            <person name="Kono T."/>
            <person name="Macchietto M."/>
            <person name="Millas R."/>
            <person name="McGilp L."/>
            <person name="Shao M."/>
            <person name="Duquette J."/>
            <person name="Hirsch C.N."/>
            <person name="Kimball J."/>
        </authorList>
    </citation>
    <scope>NUCLEOTIDE SEQUENCE</scope>
    <source>
        <tissue evidence="9">Fresh leaf tissue</tissue>
    </source>
</reference>
<dbReference type="GO" id="GO:0009617">
    <property type="term" value="P:response to bacterium"/>
    <property type="evidence" value="ECO:0007669"/>
    <property type="project" value="InterPro"/>
</dbReference>
<reference evidence="9" key="2">
    <citation type="submission" date="2021-02" db="EMBL/GenBank/DDBJ databases">
        <authorList>
            <person name="Kimball J.A."/>
            <person name="Haas M.W."/>
            <person name="Macchietto M."/>
            <person name="Kono T."/>
            <person name="Duquette J."/>
            <person name="Shao M."/>
        </authorList>
    </citation>
    <scope>NUCLEOTIDE SEQUENCE</scope>
    <source>
        <tissue evidence="9">Fresh leaf tissue</tissue>
    </source>
</reference>
<dbReference type="PANTHER" id="PTHR10994:SF93">
    <property type="entry name" value="RETICULON-LIKE PROTEIN"/>
    <property type="match status" value="1"/>
</dbReference>
<dbReference type="OrthoDB" id="567788at2759"/>
<accession>A0A8J6C2M9</accession>
<name>A0A8J6C2M9_ZIZPA</name>
<feature type="transmembrane region" description="Helical" evidence="6">
    <location>
        <begin position="93"/>
        <end position="120"/>
    </location>
</feature>
<keyword evidence="3 6" id="KW-0256">Endoplasmic reticulum</keyword>
<comment type="caution">
    <text evidence="6">Lacks conserved residue(s) required for the propagation of feature annotation.</text>
</comment>
<organism evidence="9 10">
    <name type="scientific">Zizania palustris</name>
    <name type="common">Northern wild rice</name>
    <dbReference type="NCBI Taxonomy" id="103762"/>
    <lineage>
        <taxon>Eukaryota</taxon>
        <taxon>Viridiplantae</taxon>
        <taxon>Streptophyta</taxon>
        <taxon>Embryophyta</taxon>
        <taxon>Tracheophyta</taxon>
        <taxon>Spermatophyta</taxon>
        <taxon>Magnoliopsida</taxon>
        <taxon>Liliopsida</taxon>
        <taxon>Poales</taxon>
        <taxon>Poaceae</taxon>
        <taxon>BOP clade</taxon>
        <taxon>Oryzoideae</taxon>
        <taxon>Oryzeae</taxon>
        <taxon>Zizaniinae</taxon>
        <taxon>Zizania</taxon>
    </lineage>
</organism>
<evidence type="ECO:0000256" key="6">
    <source>
        <dbReference type="RuleBase" id="RU363132"/>
    </source>
</evidence>
<dbReference type="AlphaFoldDB" id="A0A8J6C2M9"/>
<keyword evidence="4 6" id="KW-1133">Transmembrane helix</keyword>
<comment type="caution">
    <text evidence="9">The sequence shown here is derived from an EMBL/GenBank/DDBJ whole genome shotgun (WGS) entry which is preliminary data.</text>
</comment>
<sequence>MAKKGSEAGEPSFGGRGIKPKGAVIRSLDEPSEWGIKAPKLKDKIDEMSSTKVPRVELLDELFANIGTAVGAQLNKFLGSLQDVSCGRNLKQFLLVITGFFAAAIIGSWCNLLTVFYIGFVCSHTLPVLYERHRDQVDEFLYNTFGLLQNQYQKLDKGVLSKVPKGIIKLKKSD</sequence>
<dbReference type="Proteomes" id="UP000729402">
    <property type="component" value="Unassembled WGS sequence"/>
</dbReference>